<dbReference type="InterPro" id="IPR044053">
    <property type="entry name" value="AsaB-like"/>
</dbReference>
<gene>
    <name evidence="1" type="ORF">METZ01_LOCUS18489</name>
</gene>
<protein>
    <recommendedName>
        <fullName evidence="2">Methyltransferase</fullName>
    </recommendedName>
</protein>
<dbReference type="PANTHER" id="PTHR34598:SF3">
    <property type="entry name" value="OXIDOREDUCTASE AN1597"/>
    <property type="match status" value="1"/>
</dbReference>
<dbReference type="EMBL" id="UINC01000964">
    <property type="protein sequence ID" value="SUZ65635.1"/>
    <property type="molecule type" value="Genomic_DNA"/>
</dbReference>
<evidence type="ECO:0008006" key="2">
    <source>
        <dbReference type="Google" id="ProtNLM"/>
    </source>
</evidence>
<dbReference type="NCBIfam" id="NF041278">
    <property type="entry name" value="CmcJ_NvfI_EfuI"/>
    <property type="match status" value="1"/>
</dbReference>
<evidence type="ECO:0000313" key="1">
    <source>
        <dbReference type="EMBL" id="SUZ65635.1"/>
    </source>
</evidence>
<organism evidence="1">
    <name type="scientific">marine metagenome</name>
    <dbReference type="NCBI Taxonomy" id="408172"/>
    <lineage>
        <taxon>unclassified sequences</taxon>
        <taxon>metagenomes</taxon>
        <taxon>ecological metagenomes</taxon>
    </lineage>
</organism>
<sequence>MAEEILCQTELNYVNAHGIEPKNVTIFNGRMSATSAHWEQQGFELMAHRSKVLNWDDDDEIVNLYYDEMTSLAKVLSGCTHALVEGHINRNPEQALVHSDYAPIQFVHSDFTETYGNSICEYYESAEDGVKNALERAKIGPEAFRASARILILQFWRNVGEPRMDLPLALCEAESVSRNELQDFHVSSYAGGAFGFDTFGVKAPQSIDQHRWFAFPEMTDQEVLTLRTYDSERAALGKPFWTPHSAFRDPNISAGNPARKSIELRATCLFQ</sequence>
<proteinExistence type="predicted"/>
<accession>A0A381PF46</accession>
<dbReference type="GO" id="GO:0016491">
    <property type="term" value="F:oxidoreductase activity"/>
    <property type="evidence" value="ECO:0007669"/>
    <property type="project" value="InterPro"/>
</dbReference>
<dbReference type="AlphaFoldDB" id="A0A381PF46"/>
<reference evidence="1" key="1">
    <citation type="submission" date="2018-05" db="EMBL/GenBank/DDBJ databases">
        <authorList>
            <person name="Lanie J.A."/>
            <person name="Ng W.-L."/>
            <person name="Kazmierczak K.M."/>
            <person name="Andrzejewski T.M."/>
            <person name="Davidsen T.M."/>
            <person name="Wayne K.J."/>
            <person name="Tettelin H."/>
            <person name="Glass J.I."/>
            <person name="Rusch D."/>
            <person name="Podicherti R."/>
            <person name="Tsui H.-C.T."/>
            <person name="Winkler M.E."/>
        </authorList>
    </citation>
    <scope>NUCLEOTIDE SEQUENCE</scope>
</reference>
<name>A0A381PF46_9ZZZZ</name>
<dbReference type="PANTHER" id="PTHR34598">
    <property type="entry name" value="BLL6449 PROTEIN"/>
    <property type="match status" value="1"/>
</dbReference>